<dbReference type="PROSITE" id="PS51257">
    <property type="entry name" value="PROKAR_LIPOPROTEIN"/>
    <property type="match status" value="1"/>
</dbReference>
<gene>
    <name evidence="4" type="ORF">DOK78_002003</name>
</gene>
<protein>
    <recommendedName>
        <fullName evidence="3">DUF4950 domain-containing protein</fullName>
    </recommendedName>
</protein>
<feature type="domain" description="DUF4950" evidence="3">
    <location>
        <begin position="145"/>
        <end position="290"/>
    </location>
</feature>
<dbReference type="SUPFAM" id="SSF50814">
    <property type="entry name" value="Lipocalins"/>
    <property type="match status" value="1"/>
</dbReference>
<organism evidence="4 5">
    <name type="scientific">Candidatus Enterococcus lowellii</name>
    <dbReference type="NCBI Taxonomy" id="2230877"/>
    <lineage>
        <taxon>Bacteria</taxon>
        <taxon>Bacillati</taxon>
        <taxon>Bacillota</taxon>
        <taxon>Bacilli</taxon>
        <taxon>Lactobacillales</taxon>
        <taxon>Enterococcaceae</taxon>
        <taxon>Enterococcus</taxon>
    </lineage>
</organism>
<evidence type="ECO:0000256" key="2">
    <source>
        <dbReference type="SAM" id="SignalP"/>
    </source>
</evidence>
<proteinExistence type="predicted"/>
<sequence length="332" mass="36668">MKKVVKSNLLVAILLVFLVGCTKKVTTADLKANDWLVESANQEEPNMIASFSNHVMTIKIDSGGLASNTENEWEALGEEFAKNLIDNLDFKLEYTLKNNVMTIQDIEDESNNTEFTVTREDKNIVFTPKKDASSETLLLKPYAKTEKSTMESSSISSASRSTSFSTESELTEETRSVQVTLADFIGGWGLPQSDTLFFIAADGSFTTGGIDGDTPSYPSYSFSTTPDGKSMMSLIHEKENTTDLILETDGTLTIEGATYIHLGNYTLDEFRAKKAAEDQALIEEQEHVHSENVTSSDAPLILLKQSKAPKVLWLMAVIVHNLIITHLVTMQE</sequence>
<feature type="signal peptide" evidence="2">
    <location>
        <begin position="1"/>
        <end position="27"/>
    </location>
</feature>
<feature type="chain" id="PRO_5046763909" description="DUF4950 domain-containing protein" evidence="2">
    <location>
        <begin position="28"/>
        <end position="332"/>
    </location>
</feature>
<keyword evidence="5" id="KW-1185">Reference proteome</keyword>
<reference evidence="4 5" key="1">
    <citation type="submission" date="2024-03" db="EMBL/GenBank/DDBJ databases">
        <title>The Genome Sequence of Enterococcus sp. DIV2402.</title>
        <authorList>
            <consortium name="The Broad Institute Genomics Platform"/>
            <consortium name="The Broad Institute Microbial Omics Core"/>
            <consortium name="The Broad Institute Genomic Center for Infectious Diseases"/>
            <person name="Earl A."/>
            <person name="Manson A."/>
            <person name="Gilmore M."/>
            <person name="Schwartman J."/>
            <person name="Shea T."/>
            <person name="Abouelleil A."/>
            <person name="Cao P."/>
            <person name="Chapman S."/>
            <person name="Cusick C."/>
            <person name="Young S."/>
            <person name="Neafsey D."/>
            <person name="Nusbaum C."/>
            <person name="Birren B."/>
        </authorList>
    </citation>
    <scope>NUCLEOTIDE SEQUENCE [LARGE SCALE GENOMIC DNA]</scope>
    <source>
        <strain evidence="4 5">DIV2402</strain>
    </source>
</reference>
<dbReference type="InterPro" id="IPR032539">
    <property type="entry name" value="DUF4950"/>
</dbReference>
<evidence type="ECO:0000256" key="1">
    <source>
        <dbReference type="SAM" id="MobiDB-lite"/>
    </source>
</evidence>
<dbReference type="Pfam" id="PF16308">
    <property type="entry name" value="DUF4950"/>
    <property type="match status" value="1"/>
</dbReference>
<dbReference type="Proteomes" id="UP000664701">
    <property type="component" value="Chromosome"/>
</dbReference>
<feature type="region of interest" description="Disordered" evidence="1">
    <location>
        <begin position="149"/>
        <end position="171"/>
    </location>
</feature>
<dbReference type="EMBL" id="CP147251">
    <property type="protein sequence ID" value="WYJ77365.1"/>
    <property type="molecule type" value="Genomic_DNA"/>
</dbReference>
<keyword evidence="2" id="KW-0732">Signal</keyword>
<evidence type="ECO:0000313" key="5">
    <source>
        <dbReference type="Proteomes" id="UP000664701"/>
    </source>
</evidence>
<dbReference type="InterPro" id="IPR012674">
    <property type="entry name" value="Calycin"/>
</dbReference>
<name>A0ABZ2SNW9_9ENTE</name>
<feature type="compositionally biased region" description="Low complexity" evidence="1">
    <location>
        <begin position="150"/>
        <end position="168"/>
    </location>
</feature>
<evidence type="ECO:0000259" key="3">
    <source>
        <dbReference type="Pfam" id="PF16308"/>
    </source>
</evidence>
<accession>A0ABZ2SNW9</accession>
<dbReference type="RefSeq" id="WP_243430431.1">
    <property type="nucleotide sequence ID" value="NZ_CP147251.1"/>
</dbReference>
<evidence type="ECO:0000313" key="4">
    <source>
        <dbReference type="EMBL" id="WYJ77365.1"/>
    </source>
</evidence>